<reference evidence="2 3" key="1">
    <citation type="journal article" date="2012" name="J. Biotechnol.">
        <title>Genome sequence of the plant growth promoting strain Bacillus amyloliquefaciens subsp. plantarum B9601-Y2 and expression of mersacidin and other secondary metabolites.</title>
        <authorList>
            <person name="He P."/>
            <person name="Hao K."/>
            <person name="Blom J."/>
            <person name="Ruckert C."/>
            <person name="Vater J."/>
            <person name="Mao Z."/>
            <person name="Wu Y."/>
            <person name="Hou M."/>
            <person name="He P."/>
            <person name="He Y."/>
            <person name="Borriss R."/>
        </authorList>
    </citation>
    <scope>NUCLEOTIDE SEQUENCE [LARGE SCALE GENOMIC DNA]</scope>
    <source>
        <strain evidence="2">Y2</strain>
    </source>
</reference>
<dbReference type="EMBL" id="CP003332">
    <property type="protein sequence ID" value="AFJ62403.1"/>
    <property type="molecule type" value="Genomic_DNA"/>
</dbReference>
<dbReference type="PATRIC" id="fig|1126211.3.peg.2355"/>
<feature type="compositionally biased region" description="Basic and acidic residues" evidence="1">
    <location>
        <begin position="22"/>
        <end position="36"/>
    </location>
</feature>
<dbReference type="NCBIfam" id="NF041478">
    <property type="entry name" value="spor_prot_SspM"/>
    <property type="match status" value="1"/>
</dbReference>
<evidence type="ECO:0000313" key="2">
    <source>
        <dbReference type="EMBL" id="AFJ62403.1"/>
    </source>
</evidence>
<name>I2C6X9_BACAY</name>
<dbReference type="KEGG" id="bqy:MUS_2473"/>
<evidence type="ECO:0000256" key="1">
    <source>
        <dbReference type="SAM" id="MobiDB-lite"/>
    </source>
</evidence>
<proteinExistence type="predicted"/>
<dbReference type="HOGENOM" id="CLU_219611_0_0_9"/>
<dbReference type="AlphaFoldDB" id="I2C6X9"/>
<sequence>MQTIQLRRCRMKTRPKNAGKQQKTEAKTTDTLDKKLGGPNRPST</sequence>
<protein>
    <submittedName>
        <fullName evidence="2">Small acid-soluble spore protein M</fullName>
    </submittedName>
</protein>
<feature type="region of interest" description="Disordered" evidence="1">
    <location>
        <begin position="1"/>
        <end position="44"/>
    </location>
</feature>
<organism evidence="2 3">
    <name type="scientific">Bacillus amyloliquefaciens (strain Y2)</name>
    <name type="common">Bacillus amyloliquefaciens subsp. plantarum (strain B9601-Y2)</name>
    <dbReference type="NCBI Taxonomy" id="1155777"/>
    <lineage>
        <taxon>Bacteria</taxon>
        <taxon>Bacillati</taxon>
        <taxon>Bacillota</taxon>
        <taxon>Bacilli</taxon>
        <taxon>Bacillales</taxon>
        <taxon>Bacillaceae</taxon>
        <taxon>Bacillus</taxon>
        <taxon>Bacillus amyloliquefaciens group</taxon>
    </lineage>
</organism>
<evidence type="ECO:0000313" key="3">
    <source>
        <dbReference type="Proteomes" id="UP000002878"/>
    </source>
</evidence>
<dbReference type="InterPro" id="IPR048194">
    <property type="entry name" value="SspM"/>
</dbReference>
<feature type="compositionally biased region" description="Basic residues" evidence="1">
    <location>
        <begin position="7"/>
        <end position="17"/>
    </location>
</feature>
<accession>I2C6X9</accession>
<gene>
    <name evidence="2" type="primary">sspM</name>
    <name evidence="2" type="ORF">MUS_2473</name>
</gene>
<dbReference type="Proteomes" id="UP000002878">
    <property type="component" value="Chromosome"/>
</dbReference>